<feature type="region of interest" description="Disordered" evidence="2">
    <location>
        <begin position="1"/>
        <end position="64"/>
    </location>
</feature>
<dbReference type="InterPro" id="IPR044927">
    <property type="entry name" value="Endonuclea_NS_2"/>
</dbReference>
<dbReference type="Gene3D" id="1.20.120.20">
    <property type="entry name" value="Apolipoprotein"/>
    <property type="match status" value="1"/>
</dbReference>
<dbReference type="EMBL" id="ANNX02000047">
    <property type="protein sequence ID" value="KYC36087.1"/>
    <property type="molecule type" value="Genomic_DNA"/>
</dbReference>
<feature type="compositionally biased region" description="Low complexity" evidence="2">
    <location>
        <begin position="1930"/>
        <end position="1960"/>
    </location>
</feature>
<accession>A0A139WUK6</accession>
<feature type="compositionally biased region" description="Low complexity" evidence="2">
    <location>
        <begin position="1988"/>
        <end position="2004"/>
    </location>
</feature>
<evidence type="ECO:0000259" key="3">
    <source>
        <dbReference type="Pfam" id="PF13699"/>
    </source>
</evidence>
<dbReference type="RefSeq" id="WP_017742781.1">
    <property type="nucleotide sequence ID" value="NZ_KQ976354.1"/>
</dbReference>
<feature type="compositionally biased region" description="Low complexity" evidence="2">
    <location>
        <begin position="1224"/>
        <end position="1245"/>
    </location>
</feature>
<keyword evidence="1" id="KW-0175">Coiled coil</keyword>
<feature type="region of interest" description="Disordered" evidence="2">
    <location>
        <begin position="1601"/>
        <end position="1622"/>
    </location>
</feature>
<gene>
    <name evidence="5" type="ORF">WA1_40830</name>
</gene>
<feature type="compositionally biased region" description="Basic and acidic residues" evidence="2">
    <location>
        <begin position="529"/>
        <end position="547"/>
    </location>
</feature>
<feature type="region of interest" description="Disordered" evidence="2">
    <location>
        <begin position="91"/>
        <end position="432"/>
    </location>
</feature>
<feature type="compositionally biased region" description="Basic and acidic residues" evidence="2">
    <location>
        <begin position="1558"/>
        <end position="1568"/>
    </location>
</feature>
<feature type="compositionally biased region" description="Basic and acidic residues" evidence="2">
    <location>
        <begin position="241"/>
        <end position="251"/>
    </location>
</feature>
<evidence type="ECO:0000256" key="1">
    <source>
        <dbReference type="SAM" id="Coils"/>
    </source>
</evidence>
<dbReference type="OrthoDB" id="292792at2"/>
<protein>
    <submittedName>
        <fullName evidence="5">Uncharacterized protein</fullName>
    </submittedName>
</protein>
<feature type="region of interest" description="Disordered" evidence="2">
    <location>
        <begin position="1443"/>
        <end position="1504"/>
    </location>
</feature>
<organism evidence="5 6">
    <name type="scientific">Scytonema hofmannii PCC 7110</name>
    <dbReference type="NCBI Taxonomy" id="128403"/>
    <lineage>
        <taxon>Bacteria</taxon>
        <taxon>Bacillati</taxon>
        <taxon>Cyanobacteriota</taxon>
        <taxon>Cyanophyceae</taxon>
        <taxon>Nostocales</taxon>
        <taxon>Scytonemataceae</taxon>
        <taxon>Scytonema</taxon>
    </lineage>
</organism>
<dbReference type="InterPro" id="IPR044929">
    <property type="entry name" value="DNA/RNA_non-sp_Endonuclease_sf"/>
</dbReference>
<feature type="compositionally biased region" description="Basic and acidic residues" evidence="2">
    <location>
        <begin position="787"/>
        <end position="797"/>
    </location>
</feature>
<feature type="compositionally biased region" description="Polar residues" evidence="2">
    <location>
        <begin position="171"/>
        <end position="185"/>
    </location>
</feature>
<feature type="compositionally biased region" description="Basic and acidic residues" evidence="2">
    <location>
        <begin position="633"/>
        <end position="646"/>
    </location>
</feature>
<feature type="compositionally biased region" description="Basic and acidic residues" evidence="2">
    <location>
        <begin position="699"/>
        <end position="741"/>
    </location>
</feature>
<feature type="region of interest" description="Disordered" evidence="2">
    <location>
        <begin position="699"/>
        <end position="862"/>
    </location>
</feature>
<feature type="compositionally biased region" description="Polar residues" evidence="2">
    <location>
        <begin position="1602"/>
        <end position="1622"/>
    </location>
</feature>
<feature type="compositionally biased region" description="Basic and acidic residues" evidence="2">
    <location>
        <begin position="321"/>
        <end position="335"/>
    </location>
</feature>
<feature type="compositionally biased region" description="Polar residues" evidence="2">
    <location>
        <begin position="1818"/>
        <end position="1831"/>
    </location>
</feature>
<evidence type="ECO:0000313" key="6">
    <source>
        <dbReference type="Proteomes" id="UP000076925"/>
    </source>
</evidence>
<feature type="compositionally biased region" description="Polar residues" evidence="2">
    <location>
        <begin position="368"/>
        <end position="381"/>
    </location>
</feature>
<feature type="region of interest" description="Disordered" evidence="2">
    <location>
        <begin position="1810"/>
        <end position="1860"/>
    </location>
</feature>
<evidence type="ECO:0000259" key="4">
    <source>
        <dbReference type="Pfam" id="PF13930"/>
    </source>
</evidence>
<dbReference type="STRING" id="128403.WA1_40830"/>
<feature type="compositionally biased region" description="Basic and acidic residues" evidence="2">
    <location>
        <begin position="1"/>
        <end position="10"/>
    </location>
</feature>
<dbReference type="Pfam" id="PF13930">
    <property type="entry name" value="Endonuclea_NS_2"/>
    <property type="match status" value="1"/>
</dbReference>
<feature type="compositionally biased region" description="Basic and acidic residues" evidence="2">
    <location>
        <begin position="1450"/>
        <end position="1504"/>
    </location>
</feature>
<reference evidence="5 6" key="1">
    <citation type="journal article" date="2013" name="Genome Biol. Evol.">
        <title>Genomes of Stigonematalean cyanobacteria (subsection V) and the evolution of oxygenic photosynthesis from prokaryotes to plastids.</title>
        <authorList>
            <person name="Dagan T."/>
            <person name="Roettger M."/>
            <person name="Stucken K."/>
            <person name="Landan G."/>
            <person name="Koch R."/>
            <person name="Major P."/>
            <person name="Gould S.B."/>
            <person name="Goremykin V.V."/>
            <person name="Rippka R."/>
            <person name="Tandeau de Marsac N."/>
            <person name="Gugger M."/>
            <person name="Lockhart P.J."/>
            <person name="Allen J.F."/>
            <person name="Brune I."/>
            <person name="Maus I."/>
            <person name="Puhler A."/>
            <person name="Martin W.F."/>
        </authorList>
    </citation>
    <scope>NUCLEOTIDE SEQUENCE [LARGE SCALE GENOMIC DNA]</scope>
    <source>
        <strain evidence="5 6">PCC 7110</strain>
    </source>
</reference>
<evidence type="ECO:0000313" key="5">
    <source>
        <dbReference type="EMBL" id="KYC36087.1"/>
    </source>
</evidence>
<sequence>MHTPKLDKNVNTKLDPQQTAAEKSVSSHTQRDPLVQQISRMGNAPNPSAHAAVLNRAPANQQSSNRQLLLQLQQQYGNPYVNQVLQLAREMGGKTSASPTQIKPKTATLQRQESPEEEKDEQPVQTKPEIATLQRQESPEEEKDKQPVQTKSETATPQPQESPEEEKDDQPVQTKPETATSQQKQMPPKEDEEEDKTAQTKPEISTLQRQEMPPKEDEEEDKTAQTKPPIQAKLTINPAGDKYEQEADRVADQVVQRMNTPAVERSPESGAIQPEDMPEQVQKKPEISTLQRQEMPQEDEEHKLAQKQPQSAAKKSQNKTVGDKKDKLTQQKPKIDATQQQQQPEKQQQDKLAKKSSQKTKGDRQKTRVQMKSANQHQSAEANMAGTQDLEGSIQQAQGSGQPIPEKTRQPLEQQFGSDFSGVKIHTNTQSDQLNKSIQARAFTTGQNVFFRQGAYDPSSQSGQKLLAHELTHVVQQNGSAVQAKSVSTKSISKKENKVQTKPLVTPSSSQPEPIIQCKELNSPETTEPDNKQSPKEQEQTKPDNKQEPTQPIPPAGDTAQGQGQPSPASTAGGGAASASQGESGNDAGATTAPVMAEAGTSPITGEQKAPASPQEDPAFQAVTSNAQTVAKEQQEHQPAEEKAEEAQAAAEPPTNEVDSKAQANQVGEMQQTETPEFDAAAFKAKLMERIADMAPKTLEEADEFKNDNKLDSVKEELGDKVNEEQKNSQGPLDEKTKETPDTSGIEPKTVEPLPPTEPGEAPTDINAQNAAPKSKGESEVEAPLQEDSKKLDKQMADADVTEEQLAKSNEPEFQATLQSKGEAQTNAQEAPPKYREDEQGLISKAEGAAVATAQEQMQGMHDTRVQQFGEVADKQAGTKGKDEEARTKVATDINKIYEDTKAKVEKTLSDLDTQVEQEFDAGAADAKKAFEDYVDQRMKKYKDKRYGGAFGWLLWIGDKLFGMPSEVNAFYEEGRDLYIQKMNGVIDKVVTIISQGLTQAKAEIANGKQEIQNYLDKLPEDLQEVGQEAAADIESKFEDLQQTVSDKEDELINTLSQKYQENLKEIDDRIKEMKEQNKGLIQKAIEFIVNTIKTIIELGKLLLQVLARVAKVIPQILKDPIGFFKNLVKAIKQGFENFVKNIAQHLKEGLISWLTGTLAGTGIEMPKAFDPPGIFSLVTQVLGLTAETIQARATERLEGGTGERSQPADATKQGKQGKGETKGGQATQTPQAGQTPQTTQAGQGRDATQNTAQNSPVSSQTTADNGNQENSALADTGFDIFKILSTQGVAGLWELVKDKIGDLKAMVLDPIQNFVIESVIKAGIEWIIGLMNPASAFLKACKAIYEIIKFFIERAKQITDLINAILDSVEAIAKGAIDQAVKMVEGALAKAVPVVIGFLASLLGLGGIAEKVQAIIQKLQRPIEKAIDGVIDLGVKAANKVNKNKGKNNKPDEKTSADKDKSGKQNKGKDNKPDEKPRAGQDKGGKSDQRTRDENGKDNKEKATSITDKIVEWWKTKKQFKDEENETHTLFFQGKDKSAKLMVASSQPQLLNEFLKRLEDPKHEKNKTNNKANKYTRDTDSKKALLEEMKNLAAQVDAIKANTQSRSENKNPNLPKSYTENTGKEINDLLQKITNKLKDFYQDVGKKDKDLPQTKVSFPKQKEQMIPLTQNKTTKVKSVDGEEMVAEPLSIKPGDTVGSQPTGGSTDSELVKQVTERNRGGQVYVRGHLLNHHVHGPGNDYRNLTTITNSFNTKEMEKKVETYVKDLVLKQKKVLSYKVTVEYGGHGKRTHIPAEEYLATKIKFEINQMQKKKGRSGANQDDWQINNSPKTGRIPNYPPELPHELPNDDSLDQQDKPSINIGTISADNLMKDYNNRDPKNLHMNKEIAKKITDSATKNGGKVYEHDLKDSKEFPNFGDRRIEKLRNMYSSSASSSSAGPSTSTAAPTAPASPSTAPASPMHIDQPSSSTKRERDETEEESRKKQRQSSIVSNASTSSNSMDID</sequence>
<dbReference type="SUPFAM" id="SSF58113">
    <property type="entry name" value="Apolipoprotein A-I"/>
    <property type="match status" value="1"/>
</dbReference>
<feature type="region of interest" description="Disordered" evidence="2">
    <location>
        <begin position="1929"/>
        <end position="2004"/>
    </location>
</feature>
<feature type="domain" description="Type VII secretion system protein EssD-like" evidence="4">
    <location>
        <begin position="1710"/>
        <end position="1790"/>
    </location>
</feature>
<feature type="compositionally biased region" description="Polar residues" evidence="2">
    <location>
        <begin position="477"/>
        <end position="491"/>
    </location>
</feature>
<feature type="region of interest" description="Disordered" evidence="2">
    <location>
        <begin position="1196"/>
        <end position="1271"/>
    </location>
</feature>
<feature type="compositionally biased region" description="Polar residues" evidence="2">
    <location>
        <begin position="95"/>
        <end position="112"/>
    </location>
</feature>
<proteinExistence type="predicted"/>
<feature type="compositionally biased region" description="Polar residues" evidence="2">
    <location>
        <begin position="662"/>
        <end position="675"/>
    </location>
</feature>
<dbReference type="Pfam" id="PF13699">
    <property type="entry name" value="eCIS_core"/>
    <property type="match status" value="1"/>
</dbReference>
<comment type="caution">
    <text evidence="5">The sequence shown here is derived from an EMBL/GenBank/DDBJ whole genome shotgun (WGS) entry which is preliminary data.</text>
</comment>
<feature type="compositionally biased region" description="Polar residues" evidence="2">
    <location>
        <begin position="147"/>
        <end position="161"/>
    </location>
</feature>
<dbReference type="InterPro" id="IPR025295">
    <property type="entry name" value="eCIS_core_dom"/>
</dbReference>
<feature type="compositionally biased region" description="Low complexity" evidence="2">
    <location>
        <begin position="564"/>
        <end position="585"/>
    </location>
</feature>
<feature type="compositionally biased region" description="Polar residues" evidence="2">
    <location>
        <begin position="1247"/>
        <end position="1271"/>
    </location>
</feature>
<feature type="compositionally biased region" description="Polar residues" evidence="2">
    <location>
        <begin position="11"/>
        <end position="28"/>
    </location>
</feature>
<feature type="region of interest" description="Disordered" evidence="2">
    <location>
        <begin position="477"/>
        <end position="681"/>
    </location>
</feature>
<feature type="compositionally biased region" description="Low complexity" evidence="2">
    <location>
        <begin position="306"/>
        <end position="315"/>
    </location>
</feature>
<feature type="coiled-coil region" evidence="1">
    <location>
        <begin position="998"/>
        <end position="1084"/>
    </location>
</feature>
<evidence type="ECO:0000256" key="2">
    <source>
        <dbReference type="SAM" id="MobiDB-lite"/>
    </source>
</evidence>
<feature type="domain" description="eCIS core" evidence="3">
    <location>
        <begin position="403"/>
        <end position="479"/>
    </location>
</feature>
<name>A0A139WUK6_9CYAN</name>
<dbReference type="Gene3D" id="3.40.570.10">
    <property type="entry name" value="Extracellular Endonuclease, subunit A"/>
    <property type="match status" value="1"/>
</dbReference>
<feature type="compositionally biased region" description="Polar residues" evidence="2">
    <location>
        <begin position="816"/>
        <end position="829"/>
    </location>
</feature>
<feature type="region of interest" description="Disordered" evidence="2">
    <location>
        <begin position="1558"/>
        <end position="1581"/>
    </location>
</feature>
<feature type="compositionally biased region" description="Polar residues" evidence="2">
    <location>
        <begin position="199"/>
        <end position="209"/>
    </location>
</feature>
<keyword evidence="6" id="KW-1185">Reference proteome</keyword>
<dbReference type="Proteomes" id="UP000076925">
    <property type="component" value="Unassembled WGS sequence"/>
</dbReference>